<evidence type="ECO:0000256" key="1">
    <source>
        <dbReference type="ARBA" id="ARBA00022527"/>
    </source>
</evidence>
<keyword evidence="8" id="KW-0472">Membrane</keyword>
<dbReference type="InterPro" id="IPR008271">
    <property type="entry name" value="Ser/Thr_kinase_AS"/>
</dbReference>
<feature type="compositionally biased region" description="Polar residues" evidence="7">
    <location>
        <begin position="984"/>
        <end position="994"/>
    </location>
</feature>
<gene>
    <name evidence="10" type="ORF">HYH02_013240</name>
</gene>
<feature type="region of interest" description="Disordered" evidence="7">
    <location>
        <begin position="977"/>
        <end position="1020"/>
    </location>
</feature>
<name>A0A835SR62_9CHLO</name>
<dbReference type="InterPro" id="IPR011009">
    <property type="entry name" value="Kinase-like_dom_sf"/>
</dbReference>
<protein>
    <recommendedName>
        <fullName evidence="9">Protein kinase domain-containing protein</fullName>
    </recommendedName>
</protein>
<evidence type="ECO:0000313" key="10">
    <source>
        <dbReference type="EMBL" id="KAG2431663.1"/>
    </source>
</evidence>
<dbReference type="Proteomes" id="UP000613740">
    <property type="component" value="Unassembled WGS sequence"/>
</dbReference>
<dbReference type="PROSITE" id="PS00108">
    <property type="entry name" value="PROTEIN_KINASE_ST"/>
    <property type="match status" value="1"/>
</dbReference>
<feature type="domain" description="Protein kinase" evidence="9">
    <location>
        <begin position="525"/>
        <end position="865"/>
    </location>
</feature>
<evidence type="ECO:0000256" key="5">
    <source>
        <dbReference type="ARBA" id="ARBA00022840"/>
    </source>
</evidence>
<dbReference type="InterPro" id="IPR001245">
    <property type="entry name" value="Ser-Thr/Tyr_kinase_cat_dom"/>
</dbReference>
<keyword evidence="2" id="KW-0808">Transferase</keyword>
<feature type="region of interest" description="Disordered" evidence="7">
    <location>
        <begin position="652"/>
        <end position="679"/>
    </location>
</feature>
<dbReference type="GO" id="GO:0004674">
    <property type="term" value="F:protein serine/threonine kinase activity"/>
    <property type="evidence" value="ECO:0007669"/>
    <property type="project" value="UniProtKB-KW"/>
</dbReference>
<feature type="compositionally biased region" description="Low complexity" evidence="7">
    <location>
        <begin position="666"/>
        <end position="676"/>
    </location>
</feature>
<accession>A0A835SR62</accession>
<evidence type="ECO:0000256" key="4">
    <source>
        <dbReference type="ARBA" id="ARBA00022777"/>
    </source>
</evidence>
<evidence type="ECO:0000256" key="2">
    <source>
        <dbReference type="ARBA" id="ARBA00022679"/>
    </source>
</evidence>
<keyword evidence="11" id="KW-1185">Reference proteome</keyword>
<keyword evidence="8" id="KW-0812">Transmembrane</keyword>
<dbReference type="Gene3D" id="1.10.510.10">
    <property type="entry name" value="Transferase(Phosphotransferase) domain 1"/>
    <property type="match status" value="1"/>
</dbReference>
<dbReference type="GO" id="GO:0005524">
    <property type="term" value="F:ATP binding"/>
    <property type="evidence" value="ECO:0007669"/>
    <property type="project" value="UniProtKB-UniRule"/>
</dbReference>
<feature type="region of interest" description="Disordered" evidence="7">
    <location>
        <begin position="458"/>
        <end position="506"/>
    </location>
</feature>
<feature type="region of interest" description="Disordered" evidence="7">
    <location>
        <begin position="408"/>
        <end position="430"/>
    </location>
</feature>
<evidence type="ECO:0000256" key="7">
    <source>
        <dbReference type="SAM" id="MobiDB-lite"/>
    </source>
</evidence>
<comment type="caution">
    <text evidence="10">The sequence shown here is derived from an EMBL/GenBank/DDBJ whole genome shotgun (WGS) entry which is preliminary data.</text>
</comment>
<dbReference type="PANTHER" id="PTHR44329:SF214">
    <property type="entry name" value="PROTEIN KINASE DOMAIN-CONTAINING PROTEIN"/>
    <property type="match status" value="1"/>
</dbReference>
<sequence length="1037" mass="104657">MSSDEALFPGMQYPEVDLMYTRHKLRLGNGVWVHVNRLVISRFRADNPTRVPGLDLFAPTQTPGAPALLIMNQAAIVHPACYPTVIGLQNVAAMVRPAAVPGEQRRLWDVPQTGCVPRSNSSVAGSSTGSSGSGGGAGWVSRMLQCYGIVNIDVDVAAYGADMDPATGKPVYNGQWLAGHNQTNLCEVLLTLDCVEKLGPLGCFLATVGPRGNGSSVSATSTSAGAGTGTGANSTGAANSAKGITASTADSGGSTTSDSGNNTRLAAALCGSLIGAAVLLGLVFGAVLLARRRRLRSLPQKGSGAAAAGEEHAHGGAVSKGASQHGAPAAAGPQLSNDSCPAGCGSEDTSNSTEGATDHPYDVEAACGPPAVASLQDGGLLPAPGSTRADTGFPGLGPGVVSVPAAPMSGASDGATASTGLGGPLTGEQQAPVTTFTPRRADLHMNVRLVASGQSAISRFSRGPGSAASGGHHRESGPATPAAAAAGGAASSAAAGSADSEASAPIEEGQALPEAAPPDANEVELLVGRVLGKGAFGQVVEGVFRGQRVAVKLLSDYNHLLQGTPEERLGAAAKQGGDGGGAAGGRAAAAQPAPPQPYTLHSFAHEVEVLSRVDHPNVVRLLGACLDPPRICLVMELMQTSLHQLLHRNGGAAGSEEAAGGGSGSSGSAAAGSSSSTQGTQPMPLCKALHIALGVARGIEFLHPTVLHRDLKPANVLLNNPESDMPEVKITDFGISRLNHATLVTQRPGAGTPAYLAPECYEAAALKRGTITHRADMYSFGIMLWELLSGLKPWHGYGLVDLAAAVVVYRQRPPLDAIDRAAAVGGGSGARCPASVRALVEQCWEHDPLRRPAAAEAVKCLEMALQELSGGGPRSGGPGSGPEQPAATRASAAGTPRAGALGGPADPVAQAALLSVEQMQVPLPQLIGTAPTAEEWFAAGVTDFVTRTGVLALDTKVAGPGVNDNVNNNNNDKNNDMGAAHAGTQWTEGSSTGSHARPAAGVGASWGQRAGQRESATEDVAARAPIRFAVRVWSPAV</sequence>
<keyword evidence="3 6" id="KW-0547">Nucleotide-binding</keyword>
<dbReference type="AlphaFoldDB" id="A0A835SR62"/>
<proteinExistence type="predicted"/>
<keyword evidence="1" id="KW-0723">Serine/threonine-protein kinase</keyword>
<keyword evidence="4" id="KW-0418">Kinase</keyword>
<dbReference type="PROSITE" id="PS00107">
    <property type="entry name" value="PROTEIN_KINASE_ATP"/>
    <property type="match status" value="1"/>
</dbReference>
<dbReference type="OrthoDB" id="542075at2759"/>
<evidence type="ECO:0000256" key="8">
    <source>
        <dbReference type="SAM" id="Phobius"/>
    </source>
</evidence>
<keyword evidence="8" id="KW-1133">Transmembrane helix</keyword>
<keyword evidence="5 6" id="KW-0067">ATP-binding</keyword>
<dbReference type="Pfam" id="PF07714">
    <property type="entry name" value="PK_Tyr_Ser-Thr"/>
    <property type="match status" value="1"/>
</dbReference>
<dbReference type="SUPFAM" id="SSF56112">
    <property type="entry name" value="Protein kinase-like (PK-like)"/>
    <property type="match status" value="1"/>
</dbReference>
<feature type="transmembrane region" description="Helical" evidence="8">
    <location>
        <begin position="265"/>
        <end position="290"/>
    </location>
</feature>
<dbReference type="PANTHER" id="PTHR44329">
    <property type="entry name" value="SERINE/THREONINE-PROTEIN KINASE TNNI3K-RELATED"/>
    <property type="match status" value="1"/>
</dbReference>
<feature type="region of interest" description="Disordered" evidence="7">
    <location>
        <begin position="869"/>
        <end position="904"/>
    </location>
</feature>
<evidence type="ECO:0000259" key="9">
    <source>
        <dbReference type="PROSITE" id="PS50011"/>
    </source>
</evidence>
<evidence type="ECO:0000256" key="3">
    <source>
        <dbReference type="ARBA" id="ARBA00022741"/>
    </source>
</evidence>
<dbReference type="InterPro" id="IPR017441">
    <property type="entry name" value="Protein_kinase_ATP_BS"/>
</dbReference>
<dbReference type="SMART" id="SM00220">
    <property type="entry name" value="S_TKc"/>
    <property type="match status" value="1"/>
</dbReference>
<feature type="region of interest" description="Disordered" evidence="7">
    <location>
        <begin position="571"/>
        <end position="597"/>
    </location>
</feature>
<dbReference type="Gene3D" id="3.30.200.20">
    <property type="entry name" value="Phosphorylase Kinase, domain 1"/>
    <property type="match status" value="2"/>
</dbReference>
<dbReference type="InterPro" id="IPR051681">
    <property type="entry name" value="Ser/Thr_Kinases-Pseudokinases"/>
</dbReference>
<dbReference type="InterPro" id="IPR000719">
    <property type="entry name" value="Prot_kinase_dom"/>
</dbReference>
<feature type="compositionally biased region" description="Gly residues" evidence="7">
    <location>
        <begin position="869"/>
        <end position="880"/>
    </location>
</feature>
<feature type="compositionally biased region" description="Low complexity" evidence="7">
    <location>
        <begin position="477"/>
        <end position="505"/>
    </location>
</feature>
<dbReference type="EMBL" id="JAEHOD010000071">
    <property type="protein sequence ID" value="KAG2431663.1"/>
    <property type="molecule type" value="Genomic_DNA"/>
</dbReference>
<evidence type="ECO:0000313" key="11">
    <source>
        <dbReference type="Proteomes" id="UP000613740"/>
    </source>
</evidence>
<feature type="region of interest" description="Disordered" evidence="7">
    <location>
        <begin position="215"/>
        <end position="239"/>
    </location>
</feature>
<feature type="region of interest" description="Disordered" evidence="7">
    <location>
        <begin position="302"/>
        <end position="365"/>
    </location>
</feature>
<feature type="binding site" evidence="6">
    <location>
        <position position="552"/>
    </location>
    <ligand>
        <name>ATP</name>
        <dbReference type="ChEBI" id="CHEBI:30616"/>
    </ligand>
</feature>
<reference evidence="10" key="1">
    <citation type="journal article" date="2020" name="bioRxiv">
        <title>Comparative genomics of Chlamydomonas.</title>
        <authorList>
            <person name="Craig R.J."/>
            <person name="Hasan A.R."/>
            <person name="Ness R.W."/>
            <person name="Keightley P.D."/>
        </authorList>
    </citation>
    <scope>NUCLEOTIDE SEQUENCE</scope>
    <source>
        <strain evidence="10">CCAP 11/173</strain>
    </source>
</reference>
<dbReference type="PROSITE" id="PS50011">
    <property type="entry name" value="PROTEIN_KINASE_DOM"/>
    <property type="match status" value="1"/>
</dbReference>
<evidence type="ECO:0000256" key="6">
    <source>
        <dbReference type="PROSITE-ProRule" id="PRU10141"/>
    </source>
</evidence>
<organism evidence="10 11">
    <name type="scientific">Chlamydomonas schloesseri</name>
    <dbReference type="NCBI Taxonomy" id="2026947"/>
    <lineage>
        <taxon>Eukaryota</taxon>
        <taxon>Viridiplantae</taxon>
        <taxon>Chlorophyta</taxon>
        <taxon>core chlorophytes</taxon>
        <taxon>Chlorophyceae</taxon>
        <taxon>CS clade</taxon>
        <taxon>Chlamydomonadales</taxon>
        <taxon>Chlamydomonadaceae</taxon>
        <taxon>Chlamydomonas</taxon>
    </lineage>
</organism>